<keyword evidence="1" id="KW-0175">Coiled coil</keyword>
<evidence type="ECO:0000256" key="1">
    <source>
        <dbReference type="SAM" id="Coils"/>
    </source>
</evidence>
<dbReference type="SUPFAM" id="SSF52540">
    <property type="entry name" value="P-loop containing nucleoside triphosphate hydrolases"/>
    <property type="match status" value="1"/>
</dbReference>
<reference evidence="3 4" key="1">
    <citation type="submission" date="2018-08" db="EMBL/GenBank/DDBJ databases">
        <title>Verrucosispora craniellae sp. nov., isolated from a marine sponge in the South China Sea.</title>
        <authorList>
            <person name="Li L."/>
            <person name="Lin H.W."/>
        </authorList>
    </citation>
    <scope>NUCLEOTIDE SEQUENCE [LARGE SCALE GENOMIC DNA]</scope>
    <source>
        <strain evidence="3 4">LHW63014</strain>
    </source>
</reference>
<dbReference type="Proteomes" id="UP000262621">
    <property type="component" value="Unassembled WGS sequence"/>
</dbReference>
<feature type="compositionally biased region" description="Polar residues" evidence="2">
    <location>
        <begin position="584"/>
        <end position="595"/>
    </location>
</feature>
<feature type="compositionally biased region" description="Low complexity" evidence="2">
    <location>
        <begin position="228"/>
        <end position="238"/>
    </location>
</feature>
<dbReference type="InterPro" id="IPR027417">
    <property type="entry name" value="P-loop_NTPase"/>
</dbReference>
<name>A0A372FSY7_9ACTN</name>
<feature type="coiled-coil region" evidence="1">
    <location>
        <begin position="1012"/>
        <end position="1039"/>
    </location>
</feature>
<protein>
    <submittedName>
        <fullName evidence="3">Uncharacterized protein</fullName>
    </submittedName>
</protein>
<comment type="caution">
    <text evidence="3">The sequence shown here is derived from an EMBL/GenBank/DDBJ whole genome shotgun (WGS) entry which is preliminary data.</text>
</comment>
<evidence type="ECO:0000313" key="4">
    <source>
        <dbReference type="Proteomes" id="UP000262621"/>
    </source>
</evidence>
<evidence type="ECO:0000313" key="3">
    <source>
        <dbReference type="EMBL" id="RFS43833.1"/>
    </source>
</evidence>
<accession>A0A372FSY7</accession>
<feature type="compositionally biased region" description="Polar residues" evidence="2">
    <location>
        <begin position="516"/>
        <end position="526"/>
    </location>
</feature>
<dbReference type="OrthoDB" id="3303366at2"/>
<dbReference type="Gene3D" id="3.40.50.300">
    <property type="entry name" value="P-loop containing nucleotide triphosphate hydrolases"/>
    <property type="match status" value="1"/>
</dbReference>
<evidence type="ECO:0000256" key="2">
    <source>
        <dbReference type="SAM" id="MobiDB-lite"/>
    </source>
</evidence>
<dbReference type="RefSeq" id="WP_147333563.1">
    <property type="nucleotide sequence ID" value="NZ_CP061725.1"/>
</dbReference>
<dbReference type="EMBL" id="QVFU01000043">
    <property type="protein sequence ID" value="RFS43833.1"/>
    <property type="molecule type" value="Genomic_DNA"/>
</dbReference>
<feature type="region of interest" description="Disordered" evidence="2">
    <location>
        <begin position="477"/>
        <end position="605"/>
    </location>
</feature>
<keyword evidence="4" id="KW-1185">Reference proteome</keyword>
<feature type="region of interest" description="Disordered" evidence="2">
    <location>
        <begin position="211"/>
        <end position="264"/>
    </location>
</feature>
<organism evidence="3 4">
    <name type="scientific">Micromonospora craniellae</name>
    <dbReference type="NCBI Taxonomy" id="2294034"/>
    <lineage>
        <taxon>Bacteria</taxon>
        <taxon>Bacillati</taxon>
        <taxon>Actinomycetota</taxon>
        <taxon>Actinomycetes</taxon>
        <taxon>Micromonosporales</taxon>
        <taxon>Micromonosporaceae</taxon>
        <taxon>Micromonospora</taxon>
    </lineage>
</organism>
<proteinExistence type="predicted"/>
<feature type="compositionally biased region" description="Low complexity" evidence="2">
    <location>
        <begin position="545"/>
        <end position="560"/>
    </location>
</feature>
<sequence>MSGRLRHRHRQAPVLICTSEGFAELAAEATDEAERQGYTAKAELAAQLERLNDALEAAFKVLTPEEFADLVWRIPNPERTDFLSHLRVPSAKKPVPIAAANGLARLRTWTTEDRRRAARTITRPVLRRLMEPLSAWLIDGDDAALRKALVDDVSQANAVRLMVLVWWYDFPQVVAALRIALTSGLALPTWPADVVDDIAAACGRLEVLRDEPVGSGESGADAEDGGDVPDVGDATADVVDGHHGPVETNPPGPDATTNTAPDSVDPDLTGATTAAELAARVRAAVDSAHNAAQQIFDALAASKLPDPHLLARIAELGTVVTHARAVLADFGVDTDFGDDCDALAAALDRASAEQDNENTAREQLTRLTHLSGPATSADVLGGVRQLAEQLLDKDCWDDNQRNHVVALTTLVQIIDAAEADDTATAMHLYATAQHRLPTELGPVLVVALMGKLTTGIDNTPAPVGDLSQDDAVEHVAGPAPEDRVPTEAVDAVGAPPSGPIMATESISVDAPPAATDITSDSAQSPVPVSDTAPGHVDPGNTTDNGTEAAAASEGVAAATGDTDDVSAPRRTTDQPSDGADLINLQPTAPSEQHQPAVSPRKPDDAAGDSLIASLLRKRRYCLAFHAETVRGSAARAQSLRMLALSEAVRSESGATSAALRADLDALHVHHFDGDRAAQLALLAAAVRAALVTADPNAGTILQALVGSLHELPHLARVAGAIGTASARGLLSSSATLAALAPIAGADQSIATAVEAAVQARDRLRTVRFARAQQIADQWWSADGFIGQVLDIAAHDRRVDIDVAVERLRKFSRREAIVEELMREDAQIRAKNTRPLEGAVRRRLTDHARECLDAVGNWVDAVRANPDAARDSLQVPPQLAELRNEVRAGWIDADIELHDTASTGDDGLLAAAAAVCRESVARSVELLDGTRLGGAEPDPNTVLNREVLRSRALPVDAKLNFARPVTITDIESAVATSWAAAFDARLAIEDYGAARIIIDAVADEDPRRAEEMVDRIEGSIARSQNEVRALRADVATQVEKAARLGQLSHANNSRVLAELEAARLDRPDLGAVRRQLEDIVSRLPEYAEQARDAMRSRVTIELNEAASRAANTNGPKVAENAAELINARIDTGDLATAEEYLLNALAGEDPPSTTRPTDLEKFLAALGVATDGVTPALIRAARDGGAHNGLDFSRLNDFERTNAVEGLEQWHRLTTERQSLRHQRTKSVLGHALRLAGVEFTSERTPYKLGNAPTRKWVELTSVKLTGGARVPAFGSRAGDLLKVMLCWGVQDAATLLTWVEQDESNDPILVLLFGSMSAEQRKVLAKECAARADRPVMVVDDAAIAFLAARGGGLFATTERILLPYAATNPYHPSGHDALPREIFFGRVDERKSILDPYGANLLYGGRQLGKSALLQAAARQFELYQDRVAVYLPLSGGFGATVKIDDLWNMIAERLAQRGITSPRKRARDAAQYVETTITTWLGSNNQRRLLLLLDECDGFFDADARTGFEHTTRLRNLMMTTNRNFKPVFAGLHQVQRFAHLPNQPLASAHFGDPIAIGPLTPAAAHDLMFTPMDTLGISFDSDELIHRVLAYCNYQPKLLQMVGEELVREALSRRGLEGPRYRIRDEDLERVIGSNAVRQKIRETVHLTLNLDSRYKLIALVVALSALEKGADHAIPTHVLRDECLAWWPEGFVDQGADEFRSLLSEMSGLGVLSETSGRWRLRSSNVLRLLGTAETIEEELCALEWRNVVTTLSAEQARRTLTDGRISPVTEKQLATLTERGNHLWVVVGTQATGIDRVATRLTEEADMIGARFTLHVTRGPAGYRRELRGGAPGDRHRVVLSDLSTTRLDNALNELLQVDTLLPAAGVTRSVVAVVDASVSELFTKDDAPPLGEVTDRVIVLRRLSPGGLRSWVVDNEISCFGDAASQKTLLEATGGWTVLLDDAARLAATERTARRVCDAITAARLNSAEVAGVFVDQVGLANNPTLAAAFDSLLDYNAPMSSEDLATWLEVTECGGARSVEALRYFDVLVERPDDGLWEPEPVFAAAWRKARQR</sequence>
<gene>
    <name evidence="3" type="ORF">D0Q02_25565</name>
</gene>